<evidence type="ECO:0000313" key="9">
    <source>
        <dbReference type="Proteomes" id="UP000218334"/>
    </source>
</evidence>
<proteinExistence type="predicted"/>
<dbReference type="GO" id="GO:0005886">
    <property type="term" value="C:plasma membrane"/>
    <property type="evidence" value="ECO:0007669"/>
    <property type="project" value="UniProtKB-SubCell"/>
</dbReference>
<evidence type="ECO:0000256" key="2">
    <source>
        <dbReference type="ARBA" id="ARBA00022448"/>
    </source>
</evidence>
<dbReference type="Proteomes" id="UP000218334">
    <property type="component" value="Unassembled WGS sequence"/>
</dbReference>
<evidence type="ECO:0000256" key="7">
    <source>
        <dbReference type="SAM" id="Phobius"/>
    </source>
</evidence>
<dbReference type="STRING" id="1076256.A0A2H3BRE0"/>
<dbReference type="GO" id="GO:0022857">
    <property type="term" value="F:transmembrane transporter activity"/>
    <property type="evidence" value="ECO:0007669"/>
    <property type="project" value="TreeGrafter"/>
</dbReference>
<dbReference type="PANTHER" id="PTHR23502:SF186">
    <property type="entry name" value="MAJOR FACILITATOR SUPERFAMILY (MFS) PROFILE DOMAIN-CONTAINING PROTEIN"/>
    <property type="match status" value="1"/>
</dbReference>
<reference evidence="9" key="1">
    <citation type="journal article" date="2017" name="Nat. Ecol. Evol.">
        <title>Genome expansion and lineage-specific genetic innovations in the forest pathogenic fungi Armillaria.</title>
        <authorList>
            <person name="Sipos G."/>
            <person name="Prasanna A.N."/>
            <person name="Walter M.C."/>
            <person name="O'Connor E."/>
            <person name="Balint B."/>
            <person name="Krizsan K."/>
            <person name="Kiss B."/>
            <person name="Hess J."/>
            <person name="Varga T."/>
            <person name="Slot J."/>
            <person name="Riley R."/>
            <person name="Boka B."/>
            <person name="Rigling D."/>
            <person name="Barry K."/>
            <person name="Lee J."/>
            <person name="Mihaltcheva S."/>
            <person name="LaButti K."/>
            <person name="Lipzen A."/>
            <person name="Waldron R."/>
            <person name="Moloney N.M."/>
            <person name="Sperisen C."/>
            <person name="Kredics L."/>
            <person name="Vagvoelgyi C."/>
            <person name="Patrignani A."/>
            <person name="Fitzpatrick D."/>
            <person name="Nagy I."/>
            <person name="Doyle S."/>
            <person name="Anderson J.B."/>
            <person name="Grigoriev I.V."/>
            <person name="Gueldener U."/>
            <person name="Muensterkoetter M."/>
            <person name="Nagy L.G."/>
        </authorList>
    </citation>
    <scope>NUCLEOTIDE SEQUENCE [LARGE SCALE GENOMIC DNA]</scope>
    <source>
        <strain evidence="9">28-4</strain>
    </source>
</reference>
<dbReference type="SUPFAM" id="SSF103473">
    <property type="entry name" value="MFS general substrate transporter"/>
    <property type="match status" value="1"/>
</dbReference>
<dbReference type="EMBL" id="KZ293432">
    <property type="protein sequence ID" value="PBK68608.1"/>
    <property type="molecule type" value="Genomic_DNA"/>
</dbReference>
<evidence type="ECO:0000256" key="6">
    <source>
        <dbReference type="ARBA" id="ARBA00023136"/>
    </source>
</evidence>
<keyword evidence="2" id="KW-0813">Transport</keyword>
<accession>A0A2H3BRE0</accession>
<keyword evidence="4 7" id="KW-0812">Transmembrane</keyword>
<protein>
    <submittedName>
        <fullName evidence="8">Uncharacterized protein</fullName>
    </submittedName>
</protein>
<keyword evidence="3" id="KW-1003">Cell membrane</keyword>
<gene>
    <name evidence="8" type="ORF">ARMSODRAFT_958274</name>
</gene>
<dbReference type="AlphaFoldDB" id="A0A2H3BRE0"/>
<dbReference type="PANTHER" id="PTHR23502">
    <property type="entry name" value="MAJOR FACILITATOR SUPERFAMILY"/>
    <property type="match status" value="1"/>
</dbReference>
<evidence type="ECO:0000256" key="3">
    <source>
        <dbReference type="ARBA" id="ARBA00022475"/>
    </source>
</evidence>
<keyword evidence="6 7" id="KW-0472">Membrane</keyword>
<evidence type="ECO:0000256" key="1">
    <source>
        <dbReference type="ARBA" id="ARBA00004651"/>
    </source>
</evidence>
<organism evidence="8 9">
    <name type="scientific">Armillaria solidipes</name>
    <dbReference type="NCBI Taxonomy" id="1076256"/>
    <lineage>
        <taxon>Eukaryota</taxon>
        <taxon>Fungi</taxon>
        <taxon>Dikarya</taxon>
        <taxon>Basidiomycota</taxon>
        <taxon>Agaricomycotina</taxon>
        <taxon>Agaricomycetes</taxon>
        <taxon>Agaricomycetidae</taxon>
        <taxon>Agaricales</taxon>
        <taxon>Marasmiineae</taxon>
        <taxon>Physalacriaceae</taxon>
        <taxon>Armillaria</taxon>
    </lineage>
</organism>
<comment type="subcellular location">
    <subcellularLocation>
        <location evidence="1">Cell membrane</location>
        <topology evidence="1">Multi-pass membrane protein</topology>
    </subcellularLocation>
</comment>
<feature type="transmembrane region" description="Helical" evidence="7">
    <location>
        <begin position="45"/>
        <end position="66"/>
    </location>
</feature>
<evidence type="ECO:0000256" key="5">
    <source>
        <dbReference type="ARBA" id="ARBA00022989"/>
    </source>
</evidence>
<evidence type="ECO:0000313" key="8">
    <source>
        <dbReference type="EMBL" id="PBK68608.1"/>
    </source>
</evidence>
<keyword evidence="5 7" id="KW-1133">Transmembrane helix</keyword>
<feature type="transmembrane region" description="Helical" evidence="7">
    <location>
        <begin position="86"/>
        <end position="110"/>
    </location>
</feature>
<sequence length="133" mass="14778">MTQQETSTSYFDSTMTSTEEKTIVVSWEGDDDPENPRNWSRTQKWIVTGLISVNVMLLHISSTMIAPAARNVAIDLGSTTLIFEPLLTSIFFLGHAFVLSYFGAIFYLCGHSRTVQLGNMLLEYGNPASCRAC</sequence>
<evidence type="ECO:0000256" key="4">
    <source>
        <dbReference type="ARBA" id="ARBA00022692"/>
    </source>
</evidence>
<dbReference type="InterPro" id="IPR036259">
    <property type="entry name" value="MFS_trans_sf"/>
</dbReference>
<keyword evidence="9" id="KW-1185">Reference proteome</keyword>
<name>A0A2H3BRE0_9AGAR</name>